<dbReference type="EMBL" id="JAKFHA010000002">
    <property type="protein sequence ID" value="MCF2526458.1"/>
    <property type="molecule type" value="Genomic_DNA"/>
</dbReference>
<dbReference type="InterPro" id="IPR010427">
    <property type="entry name" value="DUF1023"/>
</dbReference>
<feature type="domain" description="DUF1023" evidence="1">
    <location>
        <begin position="314"/>
        <end position="481"/>
    </location>
</feature>
<organism evidence="2 3">
    <name type="scientific">Yinghuangia soli</name>
    <dbReference type="NCBI Taxonomy" id="2908204"/>
    <lineage>
        <taxon>Bacteria</taxon>
        <taxon>Bacillati</taxon>
        <taxon>Actinomycetota</taxon>
        <taxon>Actinomycetes</taxon>
        <taxon>Kitasatosporales</taxon>
        <taxon>Streptomycetaceae</taxon>
        <taxon>Yinghuangia</taxon>
    </lineage>
</organism>
<sequence>MVTFAQLRDARLNPLDATAGDWTVLARDLDMVGSRAVTAVVGPLIGSAWEGADADAAYQELDRQDTEVRVAAFEACGVGPLVETAAAELRSAQSTLTSLLGEAASRGFAVDDDGRVSAPLGGEAEEHTKAEELTLALTAVLVRATAADARLGDGVRRLSPDAGTPGLDRWGDAAADGRMVGSLTGLAAPQIPQGGPDAVRAWWDALGDADRQRYLIAHPDIIGALDGLPAEVRDRANRIHLGATECNLRSELASLKEQLANVNGGTRGSGVRFIQRIGEVETTLSALAALRGQLDRIPSRPGTAPAYLLGFSAKGQGRAIVAIGDPDRSRHTAVFVPGKGVSLHDAGRETDRVRDLWSAARDDAGPGGAAVITWVGYDAPQTLADAALVRSADEAAPKLGRFVDGLRAAHDPATPDHVTAIGHSYGSVVVATAAAHTPGGLAADDIVAVGSPGLRTGNAADLGVDREHVWVGRAKDDPVPAIGSVTYGLPIVGAPTPTDPDYGANTFTTEGASGHSSYWNPKHPDSLENQAAVIGGRYDRVRLHHGTAPAPLHE</sequence>
<evidence type="ECO:0000313" key="2">
    <source>
        <dbReference type="EMBL" id="MCF2526458.1"/>
    </source>
</evidence>
<protein>
    <submittedName>
        <fullName evidence="2">Alpha/beta hydrolase family protein</fullName>
    </submittedName>
</protein>
<dbReference type="SUPFAM" id="SSF53474">
    <property type="entry name" value="alpha/beta-Hydrolases"/>
    <property type="match status" value="1"/>
</dbReference>
<accession>A0AA41PVE1</accession>
<evidence type="ECO:0000313" key="3">
    <source>
        <dbReference type="Proteomes" id="UP001165378"/>
    </source>
</evidence>
<name>A0AA41PVE1_9ACTN</name>
<dbReference type="GO" id="GO:0016787">
    <property type="term" value="F:hydrolase activity"/>
    <property type="evidence" value="ECO:0007669"/>
    <property type="project" value="UniProtKB-KW"/>
</dbReference>
<keyword evidence="3" id="KW-1185">Reference proteome</keyword>
<proteinExistence type="predicted"/>
<dbReference type="AlphaFoldDB" id="A0AA41PVE1"/>
<gene>
    <name evidence="2" type="ORF">LZ495_04370</name>
</gene>
<reference evidence="2" key="1">
    <citation type="submission" date="2022-01" db="EMBL/GenBank/DDBJ databases">
        <title>Genome-Based Taxonomic Classification of the Phylum Actinobacteria.</title>
        <authorList>
            <person name="Gao Y."/>
        </authorList>
    </citation>
    <scope>NUCLEOTIDE SEQUENCE</scope>
    <source>
        <strain evidence="2">KLBMP 8922</strain>
    </source>
</reference>
<dbReference type="Proteomes" id="UP001165378">
    <property type="component" value="Unassembled WGS sequence"/>
</dbReference>
<dbReference type="Gene3D" id="3.40.50.1820">
    <property type="entry name" value="alpha/beta hydrolase"/>
    <property type="match status" value="1"/>
</dbReference>
<evidence type="ECO:0000259" key="1">
    <source>
        <dbReference type="Pfam" id="PF06259"/>
    </source>
</evidence>
<dbReference type="Pfam" id="PF06259">
    <property type="entry name" value="Abhydrolase_8"/>
    <property type="match status" value="1"/>
</dbReference>
<comment type="caution">
    <text evidence="2">The sequence shown here is derived from an EMBL/GenBank/DDBJ whole genome shotgun (WGS) entry which is preliminary data.</text>
</comment>
<keyword evidence="2" id="KW-0378">Hydrolase</keyword>
<dbReference type="InterPro" id="IPR029058">
    <property type="entry name" value="AB_hydrolase_fold"/>
</dbReference>